<evidence type="ECO:0000256" key="9">
    <source>
        <dbReference type="ARBA" id="ARBA00022737"/>
    </source>
</evidence>
<evidence type="ECO:0000256" key="12">
    <source>
        <dbReference type="SAM" id="MobiDB-lite"/>
    </source>
</evidence>
<evidence type="ECO:0000256" key="3">
    <source>
        <dbReference type="ARBA" id="ARBA00005043"/>
    </source>
</evidence>
<sequence length="1453" mass="160215">MDCTIPSREFFVVNYPGIVKNDERALQTLGGMQELNKVICIIEQTLHFCFPVNGEISSPYMQNTFNSITRRLRLTFRPEMLYAKPVYGDPSPRTALIIRARQLKNRRTGETKVVTEVLGVGSRVYNFTAMADFQYGPFEKVATDVDAASDFRVFYDRLTVREPVRVLDPHLKATDVPLFLPPLSFTRLDQPTMYCFSSRFRMNEYVELENRSQLHPYHRKERKSYAVFVNFGEPTPAAAHPGALQTITNLGTQTRKLAHDVEKLFQRRPIWGKAALIHSLNWKRVRECAIKTILPAYAYYVPNGPWGRVWVRFGYDPRVEPSSRIYQTVDYRVRSPRLQAKLFGSGRRQRSEARGDSDFSGSEVDEARDASVFDASLAAVHLGEAPPTSASTKSTSAFRFSKTSWPDARQILYQLVDIEVPEVVEMLAAPVSRTVCDSVYGWMPADYQKDIREIMTRYLEMWALGESHVSLPQDPKIAWSISCIGINACFDRLMGDQSDGSFHSDRHALSVNDIASSSMPPDLKPAVASERARGGPKWESLTKAVDKMECEGDIPLQLPDQCFMGRSMGRRAFVVSKHAPCHGRVHSDVVETANFSVLCEYTSAAINPRPNCMAVQRFHHAGRPQMLAYGSGRVVCLGLEVNNDMRVFKTLAAQADTVTCVAWIDSFKGPTFSRFRSLLISASSDGKSRTPTRSRSIKIWDVDEGAQREVASFSVSTSVACVHGCYVDESETRVVVGAVSQNTVFGWSLTITYDTDGAVATMEEQPGGAFRVDQGSDSCLALRLVCLPGPMVLLFVGMTTGGLDVWIVKPDAWEPSHAATLRGHTDWLTCVDCVKMYPTEDDAASGVSGHHALVATGSQDNHIRVWHIQLFEGAQKLSGEKGAQLALPAPFSATHRLLARLESVIAGHDNWVTGLAWSPVSWTPSSRPQLLSSSRDKSLIIWAPSRPLFSQSPGPRGDDDLDMWLEQARFGTVGGNLLGYHGCAWGNYNNEVFGHGFWGDLSIWSTESEPRITLTGHFGAVTSLSWCRDVVDGVPLKTPEASHSLDYPTYLLTASRDFTVRLHGLFYTEGSGCNPPVQMWRELARPQVHGYEMNDVVSLDAVRYVSAGDEKVGRVFSATRGFVESTLSDATIVAHPSLQSLAAGAVQPALGLSNQADAGGADDDGGRGDRLGNPLYPPTEAALSEATLWTETNKLYGHGYEVYCLAAHPKGSLVASACKASKEEFAKVFLWRTDTWQVHQHLPFHQLTVTQMRFDSTGDRLVSVSRDRTWALWKAEPSADGQTPPTLKLHKRSPPGKDGHSRIIWACAWLPDNSAFVTASRDKHIMVWDGDSGARLGPPHSLSEAITAFDVASSIFGQKFSFAVAGFESGGIELLAISLADKACRSLWKLPSDWSHMGVCVRRLALHPLDDEWVALASGGDDGVVRVFRISPASLMELEGGGGGERGSDSANA</sequence>
<evidence type="ECO:0000256" key="6">
    <source>
        <dbReference type="ARBA" id="ARBA00022490"/>
    </source>
</evidence>
<dbReference type="PANTHER" id="PTHR44111">
    <property type="entry name" value="ELONGATOR COMPLEX PROTEIN 2"/>
    <property type="match status" value="1"/>
</dbReference>
<evidence type="ECO:0000256" key="1">
    <source>
        <dbReference type="ARBA" id="ARBA00004123"/>
    </source>
</evidence>
<dbReference type="GO" id="GO:0033588">
    <property type="term" value="C:elongator holoenzyme complex"/>
    <property type="evidence" value="ECO:0007669"/>
    <property type="project" value="InterPro"/>
</dbReference>
<feature type="repeat" description="WD" evidence="11">
    <location>
        <begin position="1297"/>
        <end position="1338"/>
    </location>
</feature>
<dbReference type="SUPFAM" id="SSF50978">
    <property type="entry name" value="WD40 repeat-like"/>
    <property type="match status" value="3"/>
</dbReference>
<dbReference type="InterPro" id="IPR041499">
    <property type="entry name" value="Tfc1/Sfc1_N"/>
</dbReference>
<protein>
    <recommendedName>
        <fullName evidence="5">Elongator complex protein 2</fullName>
    </recommendedName>
</protein>
<dbReference type="GO" id="GO:0005737">
    <property type="term" value="C:cytoplasm"/>
    <property type="evidence" value="ECO:0007669"/>
    <property type="project" value="UniProtKB-SubCell"/>
</dbReference>
<organism evidence="15 16">
    <name type="scientific">Mesocestoides corti</name>
    <name type="common">Flatworm</name>
    <dbReference type="NCBI Taxonomy" id="53468"/>
    <lineage>
        <taxon>Eukaryota</taxon>
        <taxon>Metazoa</taxon>
        <taxon>Spiralia</taxon>
        <taxon>Lophotrochozoa</taxon>
        <taxon>Platyhelminthes</taxon>
        <taxon>Cestoda</taxon>
        <taxon>Eucestoda</taxon>
        <taxon>Cyclophyllidea</taxon>
        <taxon>Mesocestoididae</taxon>
        <taxon>Mesocestoides</taxon>
    </lineage>
</organism>
<dbReference type="InterPro" id="IPR036322">
    <property type="entry name" value="WD40_repeat_dom_sf"/>
</dbReference>
<keyword evidence="8" id="KW-0819">tRNA processing</keyword>
<dbReference type="InterPro" id="IPR037289">
    <property type="entry name" value="Elp2"/>
</dbReference>
<keyword evidence="16" id="KW-1185">Reference proteome</keyword>
<dbReference type="Pfam" id="PF09734">
    <property type="entry name" value="Tau95"/>
    <property type="match status" value="1"/>
</dbReference>
<evidence type="ECO:0000256" key="11">
    <source>
        <dbReference type="PROSITE-ProRule" id="PRU00221"/>
    </source>
</evidence>
<keyword evidence="7 11" id="KW-0853">WD repeat</keyword>
<dbReference type="InterPro" id="IPR019136">
    <property type="entry name" value="TF_IIIC_su-5_HTH"/>
</dbReference>
<evidence type="ECO:0000256" key="4">
    <source>
        <dbReference type="ARBA" id="ARBA00005881"/>
    </source>
</evidence>
<reference evidence="15 16" key="1">
    <citation type="submission" date="2018-10" db="EMBL/GenBank/DDBJ databases">
        <authorList>
            <consortium name="Pathogen Informatics"/>
        </authorList>
    </citation>
    <scope>NUCLEOTIDE SEQUENCE [LARGE SCALE GENOMIC DNA]</scope>
</reference>
<evidence type="ECO:0000256" key="7">
    <source>
        <dbReference type="ARBA" id="ARBA00022574"/>
    </source>
</evidence>
<dbReference type="Pfam" id="PF17682">
    <property type="entry name" value="Tau95_N"/>
    <property type="match status" value="1"/>
</dbReference>
<evidence type="ECO:0000256" key="10">
    <source>
        <dbReference type="ARBA" id="ARBA00023242"/>
    </source>
</evidence>
<dbReference type="UniPathway" id="UPA00988"/>
<dbReference type="Proteomes" id="UP000267029">
    <property type="component" value="Unassembled WGS sequence"/>
</dbReference>
<dbReference type="InterPro" id="IPR042536">
    <property type="entry name" value="TFIIIC_tauA_Sfc1"/>
</dbReference>
<keyword evidence="10" id="KW-0539">Nucleus</keyword>
<dbReference type="PROSITE" id="PS50082">
    <property type="entry name" value="WD_REPEATS_2"/>
    <property type="match status" value="3"/>
</dbReference>
<comment type="subcellular location">
    <subcellularLocation>
        <location evidence="2">Cytoplasm</location>
    </subcellularLocation>
    <subcellularLocation>
        <location evidence="1">Nucleus</location>
    </subcellularLocation>
</comment>
<evidence type="ECO:0000259" key="13">
    <source>
        <dbReference type="Pfam" id="PF09734"/>
    </source>
</evidence>
<feature type="domain" description="Transcription factor IIIC subunit Tfc1/Sfc1 triple barrel" evidence="14">
    <location>
        <begin position="12"/>
        <end position="135"/>
    </location>
</feature>
<dbReference type="SMART" id="SM00320">
    <property type="entry name" value="WD40"/>
    <property type="match status" value="8"/>
</dbReference>
<feature type="region of interest" description="Disordered" evidence="12">
    <location>
        <begin position="344"/>
        <end position="363"/>
    </location>
</feature>
<comment type="pathway">
    <text evidence="3">tRNA modification; 5-methoxycarbonylmethyl-2-thiouridine-tRNA biosynthesis.</text>
</comment>
<evidence type="ECO:0000259" key="14">
    <source>
        <dbReference type="Pfam" id="PF17682"/>
    </source>
</evidence>
<dbReference type="PANTHER" id="PTHR44111:SF1">
    <property type="entry name" value="ELONGATOR COMPLEX PROTEIN 2"/>
    <property type="match status" value="1"/>
</dbReference>
<dbReference type="PROSITE" id="PS50294">
    <property type="entry name" value="WD_REPEATS_REGION"/>
    <property type="match status" value="1"/>
</dbReference>
<feature type="region of interest" description="Disordered" evidence="12">
    <location>
        <begin position="1277"/>
        <end position="1297"/>
    </location>
</feature>
<dbReference type="Gene3D" id="2.130.10.10">
    <property type="entry name" value="YVTN repeat-like/Quinoprotein amine dehydrogenase"/>
    <property type="match status" value="4"/>
</dbReference>
<dbReference type="Gene3D" id="3.30.200.160">
    <property type="entry name" value="TFIIIC, subcomplex tauA, subunit Sfc1, barrel domain"/>
    <property type="match status" value="1"/>
</dbReference>
<comment type="similarity">
    <text evidence="4">Belongs to the WD repeat ELP2 family.</text>
</comment>
<evidence type="ECO:0000313" key="16">
    <source>
        <dbReference type="Proteomes" id="UP000267029"/>
    </source>
</evidence>
<dbReference type="Pfam" id="PF00400">
    <property type="entry name" value="WD40"/>
    <property type="match status" value="5"/>
</dbReference>
<evidence type="ECO:0000256" key="8">
    <source>
        <dbReference type="ARBA" id="ARBA00022694"/>
    </source>
</evidence>
<dbReference type="InterPro" id="IPR015943">
    <property type="entry name" value="WD40/YVTN_repeat-like_dom_sf"/>
</dbReference>
<feature type="repeat" description="WD" evidence="11">
    <location>
        <begin position="905"/>
        <end position="942"/>
    </location>
</feature>
<keyword evidence="6" id="KW-0963">Cytoplasm</keyword>
<evidence type="ECO:0000256" key="5">
    <source>
        <dbReference type="ARBA" id="ARBA00020267"/>
    </source>
</evidence>
<name>A0A0R3U7F4_MESCO</name>
<evidence type="ECO:0000313" key="15">
    <source>
        <dbReference type="EMBL" id="VDD76752.1"/>
    </source>
</evidence>
<accession>A0A0R3U7F4</accession>
<dbReference type="GO" id="GO:0005634">
    <property type="term" value="C:nucleus"/>
    <property type="evidence" value="ECO:0007669"/>
    <property type="project" value="UniProtKB-SubCell"/>
</dbReference>
<proteinExistence type="inferred from homology"/>
<feature type="domain" description="Transcription factor IIIC subunit 5 HTH" evidence="13">
    <location>
        <begin position="179"/>
        <end position="332"/>
    </location>
</feature>
<feature type="repeat" description="WD" evidence="11">
    <location>
        <begin position="1242"/>
        <end position="1283"/>
    </location>
</feature>
<dbReference type="EMBL" id="UXSR01000496">
    <property type="protein sequence ID" value="VDD76752.1"/>
    <property type="molecule type" value="Genomic_DNA"/>
</dbReference>
<evidence type="ECO:0000256" key="2">
    <source>
        <dbReference type="ARBA" id="ARBA00004496"/>
    </source>
</evidence>
<dbReference type="InterPro" id="IPR001680">
    <property type="entry name" value="WD40_rpt"/>
</dbReference>
<keyword evidence="9" id="KW-0677">Repeat</keyword>
<gene>
    <name evidence="15" type="ORF">MCOS_LOCUS2755</name>
</gene>
<dbReference type="GO" id="GO:0002098">
    <property type="term" value="P:tRNA wobble uridine modification"/>
    <property type="evidence" value="ECO:0007669"/>
    <property type="project" value="InterPro"/>
</dbReference>
<feature type="region of interest" description="Disordered" evidence="12">
    <location>
        <begin position="1154"/>
        <end position="1176"/>
    </location>
</feature>
<dbReference type="OrthoDB" id="27911at2759"/>
<dbReference type="STRING" id="53468.A0A0R3U7F4"/>